<dbReference type="Gene3D" id="3.40.50.1400">
    <property type="match status" value="2"/>
</dbReference>
<dbReference type="AlphaFoldDB" id="A0A7V3YI07"/>
<evidence type="ECO:0008006" key="2">
    <source>
        <dbReference type="Google" id="ProtNLM"/>
    </source>
</evidence>
<dbReference type="InterPro" id="IPR010388">
    <property type="entry name" value="Anaerobic_Co-chelatase"/>
</dbReference>
<evidence type="ECO:0000313" key="1">
    <source>
        <dbReference type="EMBL" id="HGI31371.1"/>
    </source>
</evidence>
<reference evidence="1" key="1">
    <citation type="journal article" date="2020" name="mSystems">
        <title>Genome- and Community-Level Interaction Insights into Carbon Utilization and Element Cycling Functions of Hydrothermarchaeota in Hydrothermal Sediment.</title>
        <authorList>
            <person name="Zhou Z."/>
            <person name="Liu Y."/>
            <person name="Xu W."/>
            <person name="Pan J."/>
            <person name="Luo Z.H."/>
            <person name="Li M."/>
        </authorList>
    </citation>
    <scope>NUCLEOTIDE SEQUENCE [LARGE SCALE GENOMIC DNA]</scope>
    <source>
        <strain evidence="1">SpSt-747</strain>
    </source>
</reference>
<proteinExistence type="predicted"/>
<organism evidence="1">
    <name type="scientific">Candidatus Caldatribacterium californiense</name>
    <dbReference type="NCBI Taxonomy" id="1454726"/>
    <lineage>
        <taxon>Bacteria</taxon>
        <taxon>Pseudomonadati</taxon>
        <taxon>Atribacterota</taxon>
        <taxon>Atribacteria</taxon>
        <taxon>Atribacterales</taxon>
        <taxon>Candidatus Caldatribacteriaceae</taxon>
        <taxon>Candidatus Caldatribacterium</taxon>
    </lineage>
</organism>
<comment type="caution">
    <text evidence="1">The sequence shown here is derived from an EMBL/GenBank/DDBJ whole genome shotgun (WGS) entry which is preliminary data.</text>
</comment>
<dbReference type="GO" id="GO:0016852">
    <property type="term" value="F:sirohydrochlorin cobaltochelatase activity"/>
    <property type="evidence" value="ECO:0007669"/>
    <property type="project" value="InterPro"/>
</dbReference>
<sequence length="264" mass="29250">MRTAILFAAFGTTQPEPLEDFEDFLKRAQEVLRGVGVFSSFVSPTVQRHHGMEGLLTTFGRIHDAGYTRVVVQPLSVVPGAVYTSVLNFCTTLTALRDIRGNPLFAAMLFGRALLGTSEDQKAVVTTLTPLVTPYLKDQGTAIVFVGHGSREGEAAYREFDGLLIRAFGPQSGVVVLEGNPSLAELLPRLKKSVQRVILWPLMFFVGRHFKNDIAEGRGSLRERLEEEGFTVEVLPRGLLQEEAFVRMLWERVEELLTYAGTGH</sequence>
<protein>
    <recommendedName>
        <fullName evidence="2">Sirohydrochlorin cobaltochelatase</fullName>
    </recommendedName>
</protein>
<dbReference type="Pfam" id="PF06180">
    <property type="entry name" value="CbiK"/>
    <property type="match status" value="1"/>
</dbReference>
<dbReference type="EMBL" id="DTFV01000125">
    <property type="protein sequence ID" value="HGI31371.1"/>
    <property type="molecule type" value="Genomic_DNA"/>
</dbReference>
<gene>
    <name evidence="1" type="ORF">ENV30_08730</name>
</gene>
<accession>A0A7V3YI07</accession>
<name>A0A7V3YI07_9BACT</name>
<dbReference type="GO" id="GO:0019251">
    <property type="term" value="P:anaerobic cobalamin biosynthetic process"/>
    <property type="evidence" value="ECO:0007669"/>
    <property type="project" value="InterPro"/>
</dbReference>
<dbReference type="SUPFAM" id="SSF53800">
    <property type="entry name" value="Chelatase"/>
    <property type="match status" value="1"/>
</dbReference>